<reference evidence="2" key="1">
    <citation type="submission" date="2023-07" db="EMBL/GenBank/DDBJ databases">
        <authorList>
            <consortium name="AG Swart"/>
            <person name="Singh M."/>
            <person name="Singh A."/>
            <person name="Seah K."/>
            <person name="Emmerich C."/>
        </authorList>
    </citation>
    <scope>NUCLEOTIDE SEQUENCE</scope>
    <source>
        <strain evidence="2">DP1</strain>
    </source>
</reference>
<dbReference type="Proteomes" id="UP001295684">
    <property type="component" value="Unassembled WGS sequence"/>
</dbReference>
<feature type="region of interest" description="Disordered" evidence="1">
    <location>
        <begin position="47"/>
        <end position="85"/>
    </location>
</feature>
<comment type="caution">
    <text evidence="2">The sequence shown here is derived from an EMBL/GenBank/DDBJ whole genome shotgun (WGS) entry which is preliminary data.</text>
</comment>
<proteinExistence type="predicted"/>
<feature type="compositionally biased region" description="Polar residues" evidence="1">
    <location>
        <begin position="60"/>
        <end position="85"/>
    </location>
</feature>
<evidence type="ECO:0000256" key="1">
    <source>
        <dbReference type="SAM" id="MobiDB-lite"/>
    </source>
</evidence>
<gene>
    <name evidence="2" type="ORF">ECRASSUSDP1_LOCUS6166</name>
</gene>
<protein>
    <submittedName>
        <fullName evidence="2">Uncharacterized protein</fullName>
    </submittedName>
</protein>
<evidence type="ECO:0000313" key="3">
    <source>
        <dbReference type="Proteomes" id="UP001295684"/>
    </source>
</evidence>
<sequence>MKTGNILLIDSQRRDLDSAISSTKGGTNNDQTEVSTTYNWRTTVCYSPQKQRRRSRMQGMKTSSSTTPSNTRKLTDSSHSTNITKKNCKARIHNKIACKSRKNIRSIQNKILTTDQGKLEKLPMERFGTPEVDHKKCLQRRLEKSLKEVDPTFGKTEGRNITHLVLQKALKKLGYSFTGAKVIEMLFDSKKVAMNTKLMNQTHFGTNPPNGIKISKNNILEVYADIMKNSLDCKRLVELVMEAKPLRKIPPFKPLLPTSTSFASMRSRKNLWKPNSTYGGFDKDKSFLRRKYTIASEERSNTSFARMDPNSFEFKNSASKLISLQDRNKSIRKIIKNRVIKWNNRRFEKGEEKVKESVLKARRNIHNWAQKEKKNEEEILSNFMHVNKNQLHFIHMKGLLKNLDNLHAYTKKNLRKYNL</sequence>
<evidence type="ECO:0000313" key="2">
    <source>
        <dbReference type="EMBL" id="CAI2364817.1"/>
    </source>
</evidence>
<accession>A0AAD1XAK0</accession>
<keyword evidence="3" id="KW-1185">Reference proteome</keyword>
<name>A0AAD1XAK0_EUPCR</name>
<dbReference type="EMBL" id="CAMPGE010005969">
    <property type="protein sequence ID" value="CAI2364817.1"/>
    <property type="molecule type" value="Genomic_DNA"/>
</dbReference>
<dbReference type="AlphaFoldDB" id="A0AAD1XAK0"/>
<organism evidence="2 3">
    <name type="scientific">Euplotes crassus</name>
    <dbReference type="NCBI Taxonomy" id="5936"/>
    <lineage>
        <taxon>Eukaryota</taxon>
        <taxon>Sar</taxon>
        <taxon>Alveolata</taxon>
        <taxon>Ciliophora</taxon>
        <taxon>Intramacronucleata</taxon>
        <taxon>Spirotrichea</taxon>
        <taxon>Hypotrichia</taxon>
        <taxon>Euplotida</taxon>
        <taxon>Euplotidae</taxon>
        <taxon>Moneuplotes</taxon>
    </lineage>
</organism>